<proteinExistence type="inferred from homology"/>
<dbReference type="PANTHER" id="PTHR18952">
    <property type="entry name" value="CARBONIC ANHYDRASE"/>
    <property type="match status" value="1"/>
</dbReference>
<name>A0A5E4MIU7_9HEMI</name>
<dbReference type="InterPro" id="IPR023561">
    <property type="entry name" value="Carbonic_anhydrase_a-class"/>
</dbReference>
<comment type="cofactor">
    <cofactor evidence="4">
        <name>Zn(2+)</name>
        <dbReference type="ChEBI" id="CHEBI:29105"/>
    </cofactor>
</comment>
<gene>
    <name evidence="6" type="ORF">CINCED_3A024345</name>
</gene>
<dbReference type="SUPFAM" id="SSF51069">
    <property type="entry name" value="Carbonic anhydrase"/>
    <property type="match status" value="1"/>
</dbReference>
<comment type="similarity">
    <text evidence="1 4">Belongs to the alpha-carbonic anhydrase family.</text>
</comment>
<evidence type="ECO:0000313" key="6">
    <source>
        <dbReference type="EMBL" id="VVC30823.1"/>
    </source>
</evidence>
<keyword evidence="7" id="KW-1185">Reference proteome</keyword>
<evidence type="ECO:0000313" key="7">
    <source>
        <dbReference type="Proteomes" id="UP000325440"/>
    </source>
</evidence>
<dbReference type="Gene3D" id="3.10.200.10">
    <property type="entry name" value="Alpha carbonic anhydrase"/>
    <property type="match status" value="1"/>
</dbReference>
<evidence type="ECO:0000256" key="4">
    <source>
        <dbReference type="RuleBase" id="RU367011"/>
    </source>
</evidence>
<comment type="catalytic activity">
    <reaction evidence="4">
        <text>hydrogencarbonate + H(+) = CO2 + H2O</text>
        <dbReference type="Rhea" id="RHEA:10748"/>
        <dbReference type="ChEBI" id="CHEBI:15377"/>
        <dbReference type="ChEBI" id="CHEBI:15378"/>
        <dbReference type="ChEBI" id="CHEBI:16526"/>
        <dbReference type="ChEBI" id="CHEBI:17544"/>
        <dbReference type="EC" id="4.2.1.1"/>
    </reaction>
</comment>
<protein>
    <recommendedName>
        <fullName evidence="4">Carbonic anhydrase</fullName>
        <ecNumber evidence="4">4.2.1.1</ecNumber>
    </recommendedName>
</protein>
<dbReference type="InterPro" id="IPR001148">
    <property type="entry name" value="CA_dom"/>
</dbReference>
<evidence type="ECO:0000256" key="3">
    <source>
        <dbReference type="ARBA" id="ARBA00022833"/>
    </source>
</evidence>
<dbReference type="OrthoDB" id="6602394at2759"/>
<dbReference type="EC" id="4.2.1.1" evidence="4"/>
<feature type="domain" description="Alpha-carbonic anhydrase" evidence="5">
    <location>
        <begin position="1"/>
        <end position="275"/>
    </location>
</feature>
<dbReference type="InterPro" id="IPR018338">
    <property type="entry name" value="Carbonic_anhydrase_a-class_CS"/>
</dbReference>
<dbReference type="PROSITE" id="PS00162">
    <property type="entry name" value="ALPHA_CA_1"/>
    <property type="match status" value="1"/>
</dbReference>
<dbReference type="GO" id="GO:0005737">
    <property type="term" value="C:cytoplasm"/>
    <property type="evidence" value="ECO:0007669"/>
    <property type="project" value="TreeGrafter"/>
</dbReference>
<dbReference type="AlphaFoldDB" id="A0A5E4MIU7"/>
<dbReference type="EMBL" id="CABPRJ010000541">
    <property type="protein sequence ID" value="VVC30823.1"/>
    <property type="molecule type" value="Genomic_DNA"/>
</dbReference>
<dbReference type="PANTHER" id="PTHR18952:SF233">
    <property type="entry name" value="CARBONIC ANHYDRASE 14"/>
    <property type="match status" value="1"/>
</dbReference>
<dbReference type="GO" id="GO:0004089">
    <property type="term" value="F:carbonate dehydratase activity"/>
    <property type="evidence" value="ECO:0007669"/>
    <property type="project" value="UniProtKB-UniRule"/>
</dbReference>
<evidence type="ECO:0000256" key="1">
    <source>
        <dbReference type="ARBA" id="ARBA00010718"/>
    </source>
</evidence>
<keyword evidence="2 4" id="KW-0479">Metal-binding</keyword>
<dbReference type="SMART" id="SM01057">
    <property type="entry name" value="Carb_anhydrase"/>
    <property type="match status" value="1"/>
</dbReference>
<organism evidence="6 7">
    <name type="scientific">Cinara cedri</name>
    <dbReference type="NCBI Taxonomy" id="506608"/>
    <lineage>
        <taxon>Eukaryota</taxon>
        <taxon>Metazoa</taxon>
        <taxon>Ecdysozoa</taxon>
        <taxon>Arthropoda</taxon>
        <taxon>Hexapoda</taxon>
        <taxon>Insecta</taxon>
        <taxon>Pterygota</taxon>
        <taxon>Neoptera</taxon>
        <taxon>Paraneoptera</taxon>
        <taxon>Hemiptera</taxon>
        <taxon>Sternorrhyncha</taxon>
        <taxon>Aphidomorpha</taxon>
        <taxon>Aphidoidea</taxon>
        <taxon>Aphididae</taxon>
        <taxon>Lachninae</taxon>
        <taxon>Cinara</taxon>
    </lineage>
</organism>
<keyword evidence="3 4" id="KW-0862">Zinc</keyword>
<keyword evidence="4" id="KW-0456">Lyase</keyword>
<dbReference type="InterPro" id="IPR036398">
    <property type="entry name" value="CA_dom_sf"/>
</dbReference>
<dbReference type="Pfam" id="PF00194">
    <property type="entry name" value="Carb_anhydrase"/>
    <property type="match status" value="1"/>
</dbReference>
<dbReference type="Proteomes" id="UP000325440">
    <property type="component" value="Unassembled WGS sequence"/>
</dbReference>
<sequence>MVTAYTEVAKSRATPTVLYGICSYTIIGPYFHDGTIKGPKYLEMLEEVKIILNNNDIFRDKRIIWQIFCAIFGHLCTRDLNSVDVFAEYAIGQRPMLTGSILRCPYEFWCFHFHWGAKNDEGSEHSVLGIRFPLEIHLVFTNISCKNTDEALDSDDGLLILVYLCKLRHDENIIFNDLILNLKKIRNPGKSTKINSFSLSSLFDCKLKNYLMYWGCSNDNEHTKPILWLISPKLVPINESQISRMRTLEWVNGGNVTSNCRSSEPAHRCKLFNVSSQATTNGLLRDLEDIVGISAPKSRDGFVFAFALTSAEDPKPERPTSPAVDSVKSKGDVIRLQMLQDNREENIQAYKKVRNLANSIIQRQKKESEDIENYKTNPRLFYKHCKSVKEGYKTRNLSISDKYERIIYDTVQPELLEPNLDEIKMVINSLRKNKVPGKNNISSELLKLTGPHFAIQIQKLIRSIWVNKQIPKDWNTAILYPIFKNTFSYDLKTIRGIHKRHYWRIPMWVHKRKFNNNRSFIKLITSPDYYSKFFQTSKGNTNIIITTYTSFLSIDRLLSDLSVEDSPRDLADDVGLLIPTLTNEDFSNVTKKEYFTACNRPTITKTHREGVRMNSTALRRETHIKNRMQKLNTNTK</sequence>
<evidence type="ECO:0000256" key="2">
    <source>
        <dbReference type="ARBA" id="ARBA00022723"/>
    </source>
</evidence>
<dbReference type="CDD" id="cd00326">
    <property type="entry name" value="alpha_CA"/>
    <property type="match status" value="1"/>
</dbReference>
<dbReference type="PROSITE" id="PS51144">
    <property type="entry name" value="ALPHA_CA_2"/>
    <property type="match status" value="1"/>
</dbReference>
<evidence type="ECO:0000259" key="5">
    <source>
        <dbReference type="PROSITE" id="PS51144"/>
    </source>
</evidence>
<accession>A0A5E4MIU7</accession>
<reference evidence="6 7" key="1">
    <citation type="submission" date="2019-08" db="EMBL/GenBank/DDBJ databases">
        <authorList>
            <person name="Alioto T."/>
            <person name="Alioto T."/>
            <person name="Gomez Garrido J."/>
        </authorList>
    </citation>
    <scope>NUCLEOTIDE SEQUENCE [LARGE SCALE GENOMIC DNA]</scope>
</reference>
<comment type="function">
    <text evidence="4">Reversible hydration of carbon dioxide.</text>
</comment>
<dbReference type="GO" id="GO:0008270">
    <property type="term" value="F:zinc ion binding"/>
    <property type="evidence" value="ECO:0007669"/>
    <property type="project" value="UniProtKB-UniRule"/>
</dbReference>